<reference evidence="1" key="1">
    <citation type="submission" date="2024-07" db="EMBL/GenBank/DDBJ databases">
        <authorList>
            <person name="Yu S.T."/>
        </authorList>
    </citation>
    <scope>NUCLEOTIDE SEQUENCE</scope>
    <source>
        <strain evidence="1">Y1</strain>
    </source>
</reference>
<dbReference type="AlphaFoldDB" id="A0AB39TQR7"/>
<dbReference type="EMBL" id="CP163445">
    <property type="protein sequence ID" value="XDQ81545.1"/>
    <property type="molecule type" value="Genomic_DNA"/>
</dbReference>
<evidence type="ECO:0000313" key="1">
    <source>
        <dbReference type="EMBL" id="XDQ81545.1"/>
    </source>
</evidence>
<sequence length="188" mass="20500">MDVSAYVAAMGAHCPFLAPSVDRHLTGWTVYEIAATDRTAVEAELFHAGVQAAEWIRRLKSRPHGALACENLVILGSLPGTDQHDLMRRPYWALRNLYAPVGVLFGKFSEGRREADRFGRAIPAPPFSFLPVRAAVPSRDGRFLASTPDMASAVAAASDDGRDVFEHIPCDWKAVQAWASSLAAPTKR</sequence>
<dbReference type="RefSeq" id="WP_369184325.1">
    <property type="nucleotide sequence ID" value="NZ_CP163445.1"/>
</dbReference>
<accession>A0AB39TQR7</accession>
<organism evidence="1">
    <name type="scientific">Streptomyces sp. Y1</name>
    <dbReference type="NCBI Taxonomy" id="3238634"/>
    <lineage>
        <taxon>Bacteria</taxon>
        <taxon>Bacillati</taxon>
        <taxon>Actinomycetota</taxon>
        <taxon>Actinomycetes</taxon>
        <taxon>Kitasatosporales</taxon>
        <taxon>Streptomycetaceae</taxon>
        <taxon>Streptomyces</taxon>
    </lineage>
</organism>
<name>A0AB39TQR7_9ACTN</name>
<proteinExistence type="predicted"/>
<protein>
    <submittedName>
        <fullName evidence="1">Uncharacterized protein</fullName>
    </submittedName>
</protein>
<gene>
    <name evidence="1" type="ORF">AB2U05_25275</name>
</gene>